<accession>A0A158BHF2</accession>
<dbReference type="Proteomes" id="UP000054978">
    <property type="component" value="Unassembled WGS sequence"/>
</dbReference>
<keyword evidence="4" id="KW-0238">DNA-binding</keyword>
<proteinExistence type="inferred from homology"/>
<dbReference type="InterPro" id="IPR013325">
    <property type="entry name" value="RNA_pol_sigma_r2"/>
</dbReference>
<dbReference type="SUPFAM" id="SSF88946">
    <property type="entry name" value="Sigma2 domain of RNA polymerase sigma factors"/>
    <property type="match status" value="1"/>
</dbReference>
<evidence type="ECO:0000259" key="7">
    <source>
        <dbReference type="Pfam" id="PF04542"/>
    </source>
</evidence>
<dbReference type="InterPro" id="IPR013249">
    <property type="entry name" value="RNA_pol_sigma70_r4_t2"/>
</dbReference>
<evidence type="ECO:0000256" key="6">
    <source>
        <dbReference type="SAM" id="MobiDB-lite"/>
    </source>
</evidence>
<dbReference type="PANTHER" id="PTHR43133">
    <property type="entry name" value="RNA POLYMERASE ECF-TYPE SIGMA FACTO"/>
    <property type="match status" value="1"/>
</dbReference>
<dbReference type="InterPro" id="IPR007627">
    <property type="entry name" value="RNA_pol_sigma70_r2"/>
</dbReference>
<name>A0A158BHF2_9BURK</name>
<dbReference type="RefSeq" id="WP_096059374.1">
    <property type="nucleotide sequence ID" value="NZ_FCOB02000014.1"/>
</dbReference>
<dbReference type="Pfam" id="PF08281">
    <property type="entry name" value="Sigma70_r4_2"/>
    <property type="match status" value="1"/>
</dbReference>
<evidence type="ECO:0000256" key="3">
    <source>
        <dbReference type="ARBA" id="ARBA00023082"/>
    </source>
</evidence>
<dbReference type="SUPFAM" id="SSF88659">
    <property type="entry name" value="Sigma3 and sigma4 domains of RNA polymerase sigma factors"/>
    <property type="match status" value="1"/>
</dbReference>
<feature type="domain" description="RNA polymerase sigma factor 70 region 4 type 2" evidence="8">
    <location>
        <begin position="156"/>
        <end position="206"/>
    </location>
</feature>
<sequence length="218" mass="24559">MSDYRDRRAARMQPDQSVPAGKGPRAAMPDDAIRPDGTPDWSVLMARAQRGDRDAYRRLLQSVTPYLRSLASRYGVRHDTIEDVVQDVLATVHLVRHTYDPGRPFGPWLLTVAMRRIVDTLRHDGRLDAREVPLDDEHETLANPTANLLEEATDARMLRETIERLPPGQRDAIRMLKLEEMTLKEAAVASGMTVAALKVAVHRGLKGLRKLLTQGDRK</sequence>
<feature type="region of interest" description="Disordered" evidence="6">
    <location>
        <begin position="1"/>
        <end position="39"/>
    </location>
</feature>
<keyword evidence="2" id="KW-0805">Transcription regulation</keyword>
<comment type="similarity">
    <text evidence="1">Belongs to the sigma-70 factor family. ECF subfamily.</text>
</comment>
<gene>
    <name evidence="9" type="ORF">AWB83_03245</name>
</gene>
<dbReference type="Gene3D" id="1.10.1740.10">
    <property type="match status" value="1"/>
</dbReference>
<dbReference type="GO" id="GO:0016987">
    <property type="term" value="F:sigma factor activity"/>
    <property type="evidence" value="ECO:0007669"/>
    <property type="project" value="UniProtKB-KW"/>
</dbReference>
<feature type="domain" description="RNA polymerase sigma-70 region 2" evidence="7">
    <location>
        <begin position="61"/>
        <end position="126"/>
    </location>
</feature>
<keyword evidence="5" id="KW-0804">Transcription</keyword>
<evidence type="ECO:0000313" key="10">
    <source>
        <dbReference type="Proteomes" id="UP000054978"/>
    </source>
</evidence>
<protein>
    <submittedName>
        <fullName evidence="9">RNA polymerase sigma factor</fullName>
    </submittedName>
</protein>
<dbReference type="PANTHER" id="PTHR43133:SF58">
    <property type="entry name" value="ECF RNA POLYMERASE SIGMA FACTOR SIGD"/>
    <property type="match status" value="1"/>
</dbReference>
<keyword evidence="10" id="KW-1185">Reference proteome</keyword>
<dbReference type="CDD" id="cd06171">
    <property type="entry name" value="Sigma70_r4"/>
    <property type="match status" value="1"/>
</dbReference>
<dbReference type="GO" id="GO:0006352">
    <property type="term" value="P:DNA-templated transcription initiation"/>
    <property type="evidence" value="ECO:0007669"/>
    <property type="project" value="InterPro"/>
</dbReference>
<organism evidence="9 10">
    <name type="scientific">Caballeronia ptereochthonis</name>
    <dbReference type="NCBI Taxonomy" id="1777144"/>
    <lineage>
        <taxon>Bacteria</taxon>
        <taxon>Pseudomonadati</taxon>
        <taxon>Pseudomonadota</taxon>
        <taxon>Betaproteobacteria</taxon>
        <taxon>Burkholderiales</taxon>
        <taxon>Burkholderiaceae</taxon>
        <taxon>Caballeronia</taxon>
    </lineage>
</organism>
<reference evidence="9" key="1">
    <citation type="submission" date="2016-01" db="EMBL/GenBank/DDBJ databases">
        <authorList>
            <person name="Peeters C."/>
        </authorList>
    </citation>
    <scope>NUCLEOTIDE SEQUENCE [LARGE SCALE GENOMIC DNA]</scope>
    <source>
        <strain evidence="9">LMG 29326</strain>
    </source>
</reference>
<keyword evidence="3" id="KW-0731">Sigma factor</keyword>
<evidence type="ECO:0000256" key="5">
    <source>
        <dbReference type="ARBA" id="ARBA00023163"/>
    </source>
</evidence>
<dbReference type="InterPro" id="IPR039425">
    <property type="entry name" value="RNA_pol_sigma-70-like"/>
</dbReference>
<evidence type="ECO:0000256" key="2">
    <source>
        <dbReference type="ARBA" id="ARBA00023015"/>
    </source>
</evidence>
<dbReference type="InterPro" id="IPR014284">
    <property type="entry name" value="RNA_pol_sigma-70_dom"/>
</dbReference>
<dbReference type="GO" id="GO:0003677">
    <property type="term" value="F:DNA binding"/>
    <property type="evidence" value="ECO:0007669"/>
    <property type="project" value="UniProtKB-KW"/>
</dbReference>
<evidence type="ECO:0000259" key="8">
    <source>
        <dbReference type="Pfam" id="PF08281"/>
    </source>
</evidence>
<dbReference type="STRING" id="1777144.AWB83_03245"/>
<dbReference type="InterPro" id="IPR013324">
    <property type="entry name" value="RNA_pol_sigma_r3/r4-like"/>
</dbReference>
<dbReference type="AlphaFoldDB" id="A0A158BHF2"/>
<dbReference type="Pfam" id="PF04542">
    <property type="entry name" value="Sigma70_r2"/>
    <property type="match status" value="1"/>
</dbReference>
<evidence type="ECO:0000256" key="4">
    <source>
        <dbReference type="ARBA" id="ARBA00023125"/>
    </source>
</evidence>
<dbReference type="InterPro" id="IPR036388">
    <property type="entry name" value="WH-like_DNA-bd_sf"/>
</dbReference>
<evidence type="ECO:0000313" key="9">
    <source>
        <dbReference type="EMBL" id="SAK69360.1"/>
    </source>
</evidence>
<comment type="caution">
    <text evidence="9">The sequence shown here is derived from an EMBL/GenBank/DDBJ whole genome shotgun (WGS) entry which is preliminary data.</text>
</comment>
<dbReference type="NCBIfam" id="TIGR02937">
    <property type="entry name" value="sigma70-ECF"/>
    <property type="match status" value="1"/>
</dbReference>
<evidence type="ECO:0000256" key="1">
    <source>
        <dbReference type="ARBA" id="ARBA00010641"/>
    </source>
</evidence>
<dbReference type="EMBL" id="FCOB02000014">
    <property type="protein sequence ID" value="SAK69360.1"/>
    <property type="molecule type" value="Genomic_DNA"/>
</dbReference>
<dbReference type="OrthoDB" id="8535698at2"/>
<dbReference type="Gene3D" id="1.10.10.10">
    <property type="entry name" value="Winged helix-like DNA-binding domain superfamily/Winged helix DNA-binding domain"/>
    <property type="match status" value="1"/>
</dbReference>